<dbReference type="Proteomes" id="UP000256328">
    <property type="component" value="Unassembled WGS sequence"/>
</dbReference>
<organism evidence="4 5">
    <name type="scientific">Coleophoma crateriformis</name>
    <dbReference type="NCBI Taxonomy" id="565419"/>
    <lineage>
        <taxon>Eukaryota</taxon>
        <taxon>Fungi</taxon>
        <taxon>Dikarya</taxon>
        <taxon>Ascomycota</taxon>
        <taxon>Pezizomycotina</taxon>
        <taxon>Leotiomycetes</taxon>
        <taxon>Helotiales</taxon>
        <taxon>Dermateaceae</taxon>
        <taxon>Coleophoma</taxon>
    </lineage>
</organism>
<evidence type="ECO:0000256" key="3">
    <source>
        <dbReference type="ARBA" id="ARBA00023002"/>
    </source>
</evidence>
<protein>
    <recommendedName>
        <fullName evidence="6">Aflatoxin biosynthesis ketoreductase nor-1</fullName>
    </recommendedName>
</protein>
<sequence>MPARIYLVTGSNKGVGNGLVAALLSRPGTTVIAGVRDPAQQVSKDLGFLPVGEDSRLITVKLDSTSSSDPVEAAKALQMEHGIKTLDVVIANAGILTYFGTVLSTPPEALLEHFQINTIAPLQLISAMWPLMERSPSPQFYIISSNIASLELSLQLPVPALPYGVSKLAANYIIRKLHLENPSLVSVALNPGWVQTDMGWSSANSIGINEVPVTVEQSVQGLLHVIDTASREKTSGKFVGYDGAEVPW</sequence>
<dbReference type="InterPro" id="IPR002347">
    <property type="entry name" value="SDR_fam"/>
</dbReference>
<dbReference type="PANTHER" id="PTHR43544:SF7">
    <property type="entry name" value="NADB-LER2"/>
    <property type="match status" value="1"/>
</dbReference>
<dbReference type="Gene3D" id="3.40.50.720">
    <property type="entry name" value="NAD(P)-binding Rossmann-like Domain"/>
    <property type="match status" value="1"/>
</dbReference>
<evidence type="ECO:0008006" key="6">
    <source>
        <dbReference type="Google" id="ProtNLM"/>
    </source>
</evidence>
<gene>
    <name evidence="4" type="ORF">BP5796_09595</name>
</gene>
<keyword evidence="5" id="KW-1185">Reference proteome</keyword>
<evidence type="ECO:0000256" key="2">
    <source>
        <dbReference type="ARBA" id="ARBA00022857"/>
    </source>
</evidence>
<evidence type="ECO:0000256" key="1">
    <source>
        <dbReference type="ARBA" id="ARBA00006484"/>
    </source>
</evidence>
<comment type="similarity">
    <text evidence="1">Belongs to the short-chain dehydrogenases/reductases (SDR) family.</text>
</comment>
<reference evidence="4 5" key="1">
    <citation type="journal article" date="2018" name="IMA Fungus">
        <title>IMA Genome-F 9: Draft genome sequence of Annulohypoxylon stygium, Aspergillus mulundensis, Berkeleyomyces basicola (syn. Thielaviopsis basicola), Ceratocystis smalleyi, two Cercospora beticola strains, Coleophoma cylindrospora, Fusarium fracticaudum, Phialophora cf. hyalina, and Morchella septimelata.</title>
        <authorList>
            <person name="Wingfield B.D."/>
            <person name="Bills G.F."/>
            <person name="Dong Y."/>
            <person name="Huang W."/>
            <person name="Nel W.J."/>
            <person name="Swalarsk-Parry B.S."/>
            <person name="Vaghefi N."/>
            <person name="Wilken P.M."/>
            <person name="An Z."/>
            <person name="de Beer Z.W."/>
            <person name="De Vos L."/>
            <person name="Chen L."/>
            <person name="Duong T.A."/>
            <person name="Gao Y."/>
            <person name="Hammerbacher A."/>
            <person name="Kikkert J.R."/>
            <person name="Li Y."/>
            <person name="Li H."/>
            <person name="Li K."/>
            <person name="Li Q."/>
            <person name="Liu X."/>
            <person name="Ma X."/>
            <person name="Naidoo K."/>
            <person name="Pethybridge S.J."/>
            <person name="Sun J."/>
            <person name="Steenkamp E.T."/>
            <person name="van der Nest M.A."/>
            <person name="van Wyk S."/>
            <person name="Wingfield M.J."/>
            <person name="Xiong C."/>
            <person name="Yue Q."/>
            <person name="Zhang X."/>
        </authorList>
    </citation>
    <scope>NUCLEOTIDE SEQUENCE [LARGE SCALE GENOMIC DNA]</scope>
    <source>
        <strain evidence="4 5">BP5796</strain>
    </source>
</reference>
<dbReference type="Pfam" id="PF00106">
    <property type="entry name" value="adh_short"/>
    <property type="match status" value="1"/>
</dbReference>
<proteinExistence type="inferred from homology"/>
<dbReference type="SUPFAM" id="SSF51735">
    <property type="entry name" value="NAD(P)-binding Rossmann-fold domains"/>
    <property type="match status" value="1"/>
</dbReference>
<dbReference type="CDD" id="cd05325">
    <property type="entry name" value="carb_red_sniffer_like_SDR_c"/>
    <property type="match status" value="1"/>
</dbReference>
<dbReference type="OrthoDB" id="9876299at2759"/>
<dbReference type="PANTHER" id="PTHR43544">
    <property type="entry name" value="SHORT-CHAIN DEHYDROGENASE/REDUCTASE"/>
    <property type="match status" value="1"/>
</dbReference>
<dbReference type="GO" id="GO:0005737">
    <property type="term" value="C:cytoplasm"/>
    <property type="evidence" value="ECO:0007669"/>
    <property type="project" value="TreeGrafter"/>
</dbReference>
<dbReference type="GO" id="GO:0016491">
    <property type="term" value="F:oxidoreductase activity"/>
    <property type="evidence" value="ECO:0007669"/>
    <property type="project" value="UniProtKB-KW"/>
</dbReference>
<evidence type="ECO:0000313" key="4">
    <source>
        <dbReference type="EMBL" id="RDW66846.1"/>
    </source>
</evidence>
<dbReference type="AlphaFoldDB" id="A0A3D8QYH2"/>
<keyword evidence="2" id="KW-0521">NADP</keyword>
<dbReference type="InterPro" id="IPR051468">
    <property type="entry name" value="Fungal_SecMetab_SDRs"/>
</dbReference>
<evidence type="ECO:0000313" key="5">
    <source>
        <dbReference type="Proteomes" id="UP000256328"/>
    </source>
</evidence>
<dbReference type="EMBL" id="PDLN01000014">
    <property type="protein sequence ID" value="RDW66846.1"/>
    <property type="molecule type" value="Genomic_DNA"/>
</dbReference>
<dbReference type="PRINTS" id="PR00081">
    <property type="entry name" value="GDHRDH"/>
</dbReference>
<name>A0A3D8QYH2_9HELO</name>
<dbReference type="InterPro" id="IPR036291">
    <property type="entry name" value="NAD(P)-bd_dom_sf"/>
</dbReference>
<comment type="caution">
    <text evidence="4">The sequence shown here is derived from an EMBL/GenBank/DDBJ whole genome shotgun (WGS) entry which is preliminary data.</text>
</comment>
<accession>A0A3D8QYH2</accession>
<keyword evidence="3" id="KW-0560">Oxidoreductase</keyword>